<keyword evidence="2" id="KW-1185">Reference proteome</keyword>
<dbReference type="Proteomes" id="UP000224634">
    <property type="component" value="Unassembled WGS sequence"/>
</dbReference>
<evidence type="ECO:0000313" key="1">
    <source>
        <dbReference type="EMBL" id="PGH08123.1"/>
    </source>
</evidence>
<organism evidence="1 2">
    <name type="scientific">Polytolypa hystricis (strain UAMH7299)</name>
    <dbReference type="NCBI Taxonomy" id="1447883"/>
    <lineage>
        <taxon>Eukaryota</taxon>
        <taxon>Fungi</taxon>
        <taxon>Dikarya</taxon>
        <taxon>Ascomycota</taxon>
        <taxon>Pezizomycotina</taxon>
        <taxon>Eurotiomycetes</taxon>
        <taxon>Eurotiomycetidae</taxon>
        <taxon>Onygenales</taxon>
        <taxon>Onygenales incertae sedis</taxon>
        <taxon>Polytolypa</taxon>
    </lineage>
</organism>
<sequence length="103" mass="12106">METGGQQIFQNHSPYKQRYPFFRHFRSMCYRIVFPSADRSGVIEHGLTKPADRGAVNLVPDIRLQGRCIVKVSPELRMNDKTTLEILIELKIKYPNYPLYHLR</sequence>
<accession>A0A2B7XH80</accession>
<dbReference type="AlphaFoldDB" id="A0A2B7XH80"/>
<name>A0A2B7XH80_POLH7</name>
<protein>
    <submittedName>
        <fullName evidence="1">Uncharacterized protein</fullName>
    </submittedName>
</protein>
<proteinExistence type="predicted"/>
<gene>
    <name evidence="1" type="ORF">AJ80_07917</name>
</gene>
<evidence type="ECO:0000313" key="2">
    <source>
        <dbReference type="Proteomes" id="UP000224634"/>
    </source>
</evidence>
<reference evidence="1 2" key="1">
    <citation type="submission" date="2017-10" db="EMBL/GenBank/DDBJ databases">
        <title>Comparative genomics in systemic dimorphic fungi from Ajellomycetaceae.</title>
        <authorList>
            <person name="Munoz J.F."/>
            <person name="Mcewen J.G."/>
            <person name="Clay O.K."/>
            <person name="Cuomo C.A."/>
        </authorList>
    </citation>
    <scope>NUCLEOTIDE SEQUENCE [LARGE SCALE GENOMIC DNA]</scope>
    <source>
        <strain evidence="1 2">UAMH7299</strain>
    </source>
</reference>
<comment type="caution">
    <text evidence="1">The sequence shown here is derived from an EMBL/GenBank/DDBJ whole genome shotgun (WGS) entry which is preliminary data.</text>
</comment>
<dbReference type="EMBL" id="PDNA01000162">
    <property type="protein sequence ID" value="PGH08123.1"/>
    <property type="molecule type" value="Genomic_DNA"/>
</dbReference>